<accession>A0AAD3XU52</accession>
<evidence type="ECO:0008006" key="11">
    <source>
        <dbReference type="Google" id="ProtNLM"/>
    </source>
</evidence>
<dbReference type="PANTHER" id="PTHR31064">
    <property type="entry name" value="POTASSIUM TRANSPORT PROTEIN DDB_G0292412-RELATED"/>
    <property type="match status" value="1"/>
</dbReference>
<dbReference type="GO" id="GO:0008324">
    <property type="term" value="F:monoatomic cation transmembrane transporter activity"/>
    <property type="evidence" value="ECO:0007669"/>
    <property type="project" value="InterPro"/>
</dbReference>
<organism evidence="9 10">
    <name type="scientific">Nepenthes gracilis</name>
    <name type="common">Slender pitcher plant</name>
    <dbReference type="NCBI Taxonomy" id="150966"/>
    <lineage>
        <taxon>Eukaryota</taxon>
        <taxon>Viridiplantae</taxon>
        <taxon>Streptophyta</taxon>
        <taxon>Embryophyta</taxon>
        <taxon>Tracheophyta</taxon>
        <taxon>Spermatophyta</taxon>
        <taxon>Magnoliopsida</taxon>
        <taxon>eudicotyledons</taxon>
        <taxon>Gunneridae</taxon>
        <taxon>Pentapetalae</taxon>
        <taxon>Caryophyllales</taxon>
        <taxon>Nepenthaceae</taxon>
        <taxon>Nepenthes</taxon>
    </lineage>
</organism>
<evidence type="ECO:0000256" key="6">
    <source>
        <dbReference type="ARBA" id="ARBA00023065"/>
    </source>
</evidence>
<keyword evidence="10" id="KW-1185">Reference proteome</keyword>
<feature type="transmembrane region" description="Helical" evidence="8">
    <location>
        <begin position="363"/>
        <end position="383"/>
    </location>
</feature>
<feature type="transmembrane region" description="Helical" evidence="8">
    <location>
        <begin position="220"/>
        <end position="240"/>
    </location>
</feature>
<name>A0AAD3XU52_NEPGR</name>
<dbReference type="AlphaFoldDB" id="A0AAD3XU52"/>
<feature type="transmembrane region" description="Helical" evidence="8">
    <location>
        <begin position="483"/>
        <end position="504"/>
    </location>
</feature>
<evidence type="ECO:0000256" key="7">
    <source>
        <dbReference type="ARBA" id="ARBA00023136"/>
    </source>
</evidence>
<comment type="subcellular location">
    <subcellularLocation>
        <location evidence="1">Membrane</location>
        <topology evidence="1">Multi-pass membrane protein</topology>
    </subcellularLocation>
</comment>
<dbReference type="GO" id="GO:0030001">
    <property type="term" value="P:metal ion transport"/>
    <property type="evidence" value="ECO:0007669"/>
    <property type="project" value="UniProtKB-ARBA"/>
</dbReference>
<evidence type="ECO:0000256" key="3">
    <source>
        <dbReference type="ARBA" id="ARBA00022448"/>
    </source>
</evidence>
<evidence type="ECO:0000256" key="5">
    <source>
        <dbReference type="ARBA" id="ARBA00022989"/>
    </source>
</evidence>
<proteinExistence type="inferred from homology"/>
<dbReference type="InterPro" id="IPR051143">
    <property type="entry name" value="TrkH_K-transport"/>
</dbReference>
<dbReference type="PANTHER" id="PTHR31064:SF38">
    <property type="entry name" value="CATION TRANSPORTER HKT1_4-RELATED"/>
    <property type="match status" value="1"/>
</dbReference>
<evidence type="ECO:0000256" key="4">
    <source>
        <dbReference type="ARBA" id="ARBA00022692"/>
    </source>
</evidence>
<dbReference type="GO" id="GO:0005886">
    <property type="term" value="C:plasma membrane"/>
    <property type="evidence" value="ECO:0007669"/>
    <property type="project" value="TreeGrafter"/>
</dbReference>
<comment type="caution">
    <text evidence="9">The sequence shown here is derived from an EMBL/GenBank/DDBJ whole genome shotgun (WGS) entry which is preliminary data.</text>
</comment>
<evidence type="ECO:0000256" key="2">
    <source>
        <dbReference type="ARBA" id="ARBA00010864"/>
    </source>
</evidence>
<evidence type="ECO:0000256" key="8">
    <source>
        <dbReference type="SAM" id="Phobius"/>
    </source>
</evidence>
<comment type="similarity">
    <text evidence="2">Belongs to the TrkH potassium transport family. HKT (TC 2.A.38.3) subfamily.</text>
</comment>
<keyword evidence="3" id="KW-0813">Transport</keyword>
<keyword evidence="5 8" id="KW-1133">Transmembrane helix</keyword>
<feature type="transmembrane region" description="Helical" evidence="8">
    <location>
        <begin position="300"/>
        <end position="327"/>
    </location>
</feature>
<feature type="transmembrane region" description="Helical" evidence="8">
    <location>
        <begin position="43"/>
        <end position="61"/>
    </location>
</feature>
<feature type="transmembrane region" description="Helical" evidence="8">
    <location>
        <begin position="445"/>
        <end position="463"/>
    </location>
</feature>
<protein>
    <recommendedName>
        <fullName evidence="11">Sodium transporter HKT1</fullName>
    </recommendedName>
</protein>
<sequence>MAKFSSLHRKTQNLCSCFVGSVRCVASASYNFVFFHVNSFTVQLLYFLLVSLFGFFVLKALKPRTAATFRPASLDLFFTSVSAATVSSMSTVEMEVFSDAQLLVMTVLMLIGGEVFTSMVGLYFKSSKLLTPRKTEGRVNSSDLSGIEMGIVATPELQKTQSEIDLEAQRFLKHNAVKLLGLLVAAYFFAINLGGVALVLSYMSAVPNARDLLEKKGLKTITFALFTVVSSFSSCGFVPTNENMIVFRKNSGLLLLILPQLLLGNTLFPPVLRLLIWALGKFVRRSEFDYLLNNTREVGYLHLLPAAHSLLLAATVFAFTVVQMVLFCSMEWNSEALSGMNGFQKFVGSLFQVVNSRHTGESIVNLSVVAPAVLTLFVVMMYLPPYTSFLPAKYAAEESSVGEQKTRGRQILENVLFSQLGYLVIFVIAICITERKSLIEDPLNFNVLNIVIEVVSAYGNVGFSTGYSCESRLNQKGSCVDKWYGFAGKWSGQGKIILIVVMFFGRLKKFNMNGGRAWKLQ</sequence>
<keyword evidence="6" id="KW-0406">Ion transport</keyword>
<dbReference type="InterPro" id="IPR003445">
    <property type="entry name" value="Cat_transpt"/>
</dbReference>
<evidence type="ECO:0000313" key="10">
    <source>
        <dbReference type="Proteomes" id="UP001279734"/>
    </source>
</evidence>
<dbReference type="Proteomes" id="UP001279734">
    <property type="component" value="Unassembled WGS sequence"/>
</dbReference>
<feature type="transmembrane region" description="Helical" evidence="8">
    <location>
        <begin position="73"/>
        <end position="90"/>
    </location>
</feature>
<evidence type="ECO:0000313" key="9">
    <source>
        <dbReference type="EMBL" id="GMH16440.1"/>
    </source>
</evidence>
<dbReference type="Pfam" id="PF02386">
    <property type="entry name" value="TrkH"/>
    <property type="match status" value="1"/>
</dbReference>
<feature type="transmembrane region" description="Helical" evidence="8">
    <location>
        <begin position="102"/>
        <end position="124"/>
    </location>
</feature>
<reference evidence="9" key="1">
    <citation type="submission" date="2023-05" db="EMBL/GenBank/DDBJ databases">
        <title>Nepenthes gracilis genome sequencing.</title>
        <authorList>
            <person name="Fukushima K."/>
        </authorList>
    </citation>
    <scope>NUCLEOTIDE SEQUENCE</scope>
    <source>
        <strain evidence="9">SING2019-196</strain>
    </source>
</reference>
<feature type="transmembrane region" description="Helical" evidence="8">
    <location>
        <begin position="415"/>
        <end position="433"/>
    </location>
</feature>
<evidence type="ECO:0000256" key="1">
    <source>
        <dbReference type="ARBA" id="ARBA00004141"/>
    </source>
</evidence>
<gene>
    <name evidence="9" type="ORF">Nepgr_018281</name>
</gene>
<feature type="transmembrane region" description="Helical" evidence="8">
    <location>
        <begin position="252"/>
        <end position="280"/>
    </location>
</feature>
<dbReference type="EMBL" id="BSYO01000016">
    <property type="protein sequence ID" value="GMH16440.1"/>
    <property type="molecule type" value="Genomic_DNA"/>
</dbReference>
<feature type="transmembrane region" description="Helical" evidence="8">
    <location>
        <begin position="179"/>
        <end position="200"/>
    </location>
</feature>
<keyword evidence="4 8" id="KW-0812">Transmembrane</keyword>
<keyword evidence="7 8" id="KW-0472">Membrane</keyword>